<keyword evidence="1" id="KW-0479">Metal-binding</keyword>
<evidence type="ECO:0000313" key="4">
    <source>
        <dbReference type="EMBL" id="CAF0805169.1"/>
    </source>
</evidence>
<evidence type="ECO:0000256" key="1">
    <source>
        <dbReference type="PROSITE-ProRule" id="PRU00047"/>
    </source>
</evidence>
<dbReference type="Gene3D" id="3.10.10.10">
    <property type="entry name" value="HIV Type 1 Reverse Transcriptase, subunit A, domain 1"/>
    <property type="match status" value="1"/>
</dbReference>
<evidence type="ECO:0000313" key="5">
    <source>
        <dbReference type="Proteomes" id="UP000663879"/>
    </source>
</evidence>
<feature type="region of interest" description="Disordered" evidence="2">
    <location>
        <begin position="64"/>
        <end position="92"/>
    </location>
</feature>
<accession>A0A813T209</accession>
<dbReference type="GO" id="GO:0003676">
    <property type="term" value="F:nucleic acid binding"/>
    <property type="evidence" value="ECO:0007669"/>
    <property type="project" value="InterPro"/>
</dbReference>
<dbReference type="AlphaFoldDB" id="A0A813T209"/>
<keyword evidence="1" id="KW-0862">Zinc</keyword>
<dbReference type="EMBL" id="CAJNOC010000805">
    <property type="protein sequence ID" value="CAF0805169.1"/>
    <property type="molecule type" value="Genomic_DNA"/>
</dbReference>
<gene>
    <name evidence="4" type="ORF">OXX778_LOCUS6677</name>
</gene>
<dbReference type="InterPro" id="IPR001878">
    <property type="entry name" value="Znf_CCHC"/>
</dbReference>
<proteinExistence type="predicted"/>
<evidence type="ECO:0000256" key="2">
    <source>
        <dbReference type="SAM" id="MobiDB-lite"/>
    </source>
</evidence>
<dbReference type="Proteomes" id="UP000663879">
    <property type="component" value="Unassembled WGS sequence"/>
</dbReference>
<evidence type="ECO:0000259" key="3">
    <source>
        <dbReference type="PROSITE" id="PS50158"/>
    </source>
</evidence>
<keyword evidence="1" id="KW-0863">Zinc-finger</keyword>
<protein>
    <recommendedName>
        <fullName evidence="3">CCHC-type domain-containing protein</fullName>
    </recommendedName>
</protein>
<dbReference type="GO" id="GO:0008270">
    <property type="term" value="F:zinc ion binding"/>
    <property type="evidence" value="ECO:0007669"/>
    <property type="project" value="UniProtKB-KW"/>
</dbReference>
<feature type="domain" description="CCHC-type" evidence="3">
    <location>
        <begin position="201"/>
        <end position="214"/>
    </location>
</feature>
<dbReference type="PROSITE" id="PS50158">
    <property type="entry name" value="ZF_CCHC"/>
    <property type="match status" value="1"/>
</dbReference>
<dbReference type="SUPFAM" id="SSF57756">
    <property type="entry name" value="Retrovirus zinc finger-like domains"/>
    <property type="match status" value="1"/>
</dbReference>
<organism evidence="4 5">
    <name type="scientific">Brachionus calyciflorus</name>
    <dbReference type="NCBI Taxonomy" id="104777"/>
    <lineage>
        <taxon>Eukaryota</taxon>
        <taxon>Metazoa</taxon>
        <taxon>Spiralia</taxon>
        <taxon>Gnathifera</taxon>
        <taxon>Rotifera</taxon>
        <taxon>Eurotatoria</taxon>
        <taxon>Monogononta</taxon>
        <taxon>Pseudotrocha</taxon>
        <taxon>Ploima</taxon>
        <taxon>Brachionidae</taxon>
        <taxon>Brachionus</taxon>
    </lineage>
</organism>
<sequence>MQEQEFKKLLPIVADAKSPENEIDEKDELIFLRADRSQLKFQLTQKDDLIKNLTEQLKNKKTVQFSENESVSLKNEEREESDKNDNEKSDVKIQKKKMMITNLIKKHSHSKRNYSLSNPIRSIQNSVSPINYLRNSKFMKKYRPNEKNYTKFYKNDRKNKGLVEKNDKFEKKKNFFQNAKKEYEHFKQSKDKSSDSNEVICRRCKKKGHYANKCYANLNKVNSLKISKNEEEKVYVVHLEERGPKNICSVKGLVDKKPLKIDLDCGATDSTIDIFQTDVELSKDYYWDMSYLEMVPASDLNAIEKLKFNSLTKEAKGLFARKINELGICSVSKHKIRLINDDIAPIYTPPYRISQNERNFLKDDFDKMLKANIIKPDIHGPL</sequence>
<comment type="caution">
    <text evidence="4">The sequence shown here is derived from an EMBL/GenBank/DDBJ whole genome shotgun (WGS) entry which is preliminary data.</text>
</comment>
<reference evidence="4" key="1">
    <citation type="submission" date="2021-02" db="EMBL/GenBank/DDBJ databases">
        <authorList>
            <person name="Nowell W R."/>
        </authorList>
    </citation>
    <scope>NUCLEOTIDE SEQUENCE</scope>
    <source>
        <strain evidence="4">Ploen Becks lab</strain>
    </source>
</reference>
<dbReference type="InterPro" id="IPR036875">
    <property type="entry name" value="Znf_CCHC_sf"/>
</dbReference>
<feature type="compositionally biased region" description="Polar residues" evidence="2">
    <location>
        <begin position="64"/>
        <end position="73"/>
    </location>
</feature>
<name>A0A813T209_9BILA</name>
<feature type="compositionally biased region" description="Basic and acidic residues" evidence="2">
    <location>
        <begin position="74"/>
        <end position="92"/>
    </location>
</feature>
<keyword evidence="5" id="KW-1185">Reference proteome</keyword>